<dbReference type="AlphaFoldDB" id="A0A0P7HWS4"/>
<evidence type="ECO:0000313" key="2">
    <source>
        <dbReference type="EMBL" id="KPN31510.1"/>
    </source>
</evidence>
<protein>
    <recommendedName>
        <fullName evidence="1">Envelope protein N-terminal domain-containing protein</fullName>
    </recommendedName>
</protein>
<dbReference type="OrthoDB" id="330460at2157"/>
<dbReference type="Proteomes" id="UP000050535">
    <property type="component" value="Unassembled WGS sequence"/>
</dbReference>
<dbReference type="InterPro" id="IPR058677">
    <property type="entry name" value="ORF4_N"/>
</dbReference>
<sequence length="580" mass="61829">MKGIGASAAGAVALGSDYGIVDDAEAIAPVVVGGAIAGAAVVGWAVREYEVIGSNPPAEGLTAGALKQDVYETVRTRKSTNASTFVDNRNIINSGLPNTLYAEGKIAAIEQLNQEAAKADVETAAHNAMNKYASTVISNFLKSWNETVSELYSLRSTMFGHTEVSDTYLKANADREAGTGKLLTESETGTPRSDMAHSYTLPDGATMSLQSVLMQSQHTPMYYNPTEITMTDGNTSSTPPTEIWIHVPDRSVSYLNSADWSAVLNDLETAVTDVQSGLTTWVNNVYDQVQAGAIEVSELITPRERAKMIAADDGAAQAIADLAALNIPVDAGNKYKITMADTGATLRGTLAVTDDSQTIESGSTYDPSANTFSGDAFFTYNVATGSGDWSAYEESIDGGVATFTEAPYEKTQYELTTSKNETVTVSRGNFTAVDSSGNPVEPHNSSVAAWEVDLSDQLENDIANVNEVDFFADVNESRMETIKLDSQFTVEKIENAESGEEVESASFEKADPQTDNNYITQSEWEQLQEQNRELIEKYEESQNTGGGGIDLGGLDMFGLPGEIVALVGAGAAALLYGNSK</sequence>
<reference evidence="3" key="1">
    <citation type="submission" date="2013-11" db="EMBL/GenBank/DDBJ databases">
        <authorList>
            <person name="Hoang H.T."/>
            <person name="Killian M.L."/>
            <person name="Madson D.M."/>
            <person name="Arruda P.H.E."/>
            <person name="Sun D."/>
            <person name="Schwartz K.J."/>
            <person name="Yoon K."/>
        </authorList>
    </citation>
    <scope>NUCLEOTIDE SEQUENCE [LARGE SCALE GENOMIC DNA]</scope>
    <source>
        <strain evidence="3">CDK2</strain>
    </source>
</reference>
<evidence type="ECO:0000259" key="1">
    <source>
        <dbReference type="Pfam" id="PF26255"/>
    </source>
</evidence>
<dbReference type="Pfam" id="PF26255">
    <property type="entry name" value="Viral_env_HRPV"/>
    <property type="match status" value="1"/>
</dbReference>
<dbReference type="STRING" id="699431.SY89_02257"/>
<proteinExistence type="predicted"/>
<evidence type="ECO:0000313" key="3">
    <source>
        <dbReference type="Proteomes" id="UP000050535"/>
    </source>
</evidence>
<dbReference type="EMBL" id="LGUC01000001">
    <property type="protein sequence ID" value="KPN31510.1"/>
    <property type="molecule type" value="Genomic_DNA"/>
</dbReference>
<name>A0A0P7HWS4_9EURY</name>
<accession>A0A0P7HWS4</accession>
<keyword evidence="3" id="KW-1185">Reference proteome</keyword>
<gene>
    <name evidence="2" type="ORF">SY89_02257</name>
</gene>
<feature type="domain" description="Envelope protein N-terminal" evidence="1">
    <location>
        <begin position="52"/>
        <end position="326"/>
    </location>
</feature>
<organism evidence="2 3">
    <name type="scientific">Halolamina pelagica</name>
    <dbReference type="NCBI Taxonomy" id="699431"/>
    <lineage>
        <taxon>Archaea</taxon>
        <taxon>Methanobacteriati</taxon>
        <taxon>Methanobacteriota</taxon>
        <taxon>Stenosarchaea group</taxon>
        <taxon>Halobacteria</taxon>
        <taxon>Halobacteriales</taxon>
        <taxon>Haloferacaceae</taxon>
    </lineage>
</organism>
<comment type="caution">
    <text evidence="2">The sequence shown here is derived from an EMBL/GenBank/DDBJ whole genome shotgun (WGS) entry which is preliminary data.</text>
</comment>